<comment type="caution">
    <text evidence="2">The sequence shown here is derived from an EMBL/GenBank/DDBJ whole genome shotgun (WGS) entry which is preliminary data.</text>
</comment>
<accession>A0A1F6VHQ6</accession>
<dbReference type="Pfam" id="PF18929">
    <property type="entry name" value="DUF5678"/>
    <property type="match status" value="1"/>
</dbReference>
<evidence type="ECO:0000313" key="2">
    <source>
        <dbReference type="EMBL" id="OGI69170.1"/>
    </source>
</evidence>
<evidence type="ECO:0000259" key="1">
    <source>
        <dbReference type="Pfam" id="PF18929"/>
    </source>
</evidence>
<feature type="domain" description="DUF5678" evidence="1">
    <location>
        <begin position="7"/>
        <end position="51"/>
    </location>
</feature>
<dbReference type="Proteomes" id="UP000178059">
    <property type="component" value="Unassembled WGS sequence"/>
</dbReference>
<dbReference type="EMBL" id="MFTT01000032">
    <property type="protein sequence ID" value="OGI69170.1"/>
    <property type="molecule type" value="Genomic_DNA"/>
</dbReference>
<evidence type="ECO:0000313" key="3">
    <source>
        <dbReference type="Proteomes" id="UP000178059"/>
    </source>
</evidence>
<name>A0A1F6VHQ6_9BACT</name>
<organism evidence="2 3">
    <name type="scientific">Candidatus Nomurabacteria bacterium RIFCSPHIGHO2_01_FULL_42_16</name>
    <dbReference type="NCBI Taxonomy" id="1801743"/>
    <lineage>
        <taxon>Bacteria</taxon>
        <taxon>Candidatus Nomuraibacteriota</taxon>
    </lineage>
</organism>
<gene>
    <name evidence="2" type="ORF">A2824_01820</name>
</gene>
<sequence length="64" mass="7087">MSKDWSKLYKKYKGLWVALAEDELTVLGVGKTVKEAVTKAKQKSSQTPILTRMPETLDAFAGSL</sequence>
<dbReference type="STRING" id="1801743.A2824_01820"/>
<protein>
    <recommendedName>
        <fullName evidence="1">DUF5678 domain-containing protein</fullName>
    </recommendedName>
</protein>
<proteinExistence type="predicted"/>
<reference evidence="2 3" key="1">
    <citation type="journal article" date="2016" name="Nat. Commun.">
        <title>Thousands of microbial genomes shed light on interconnected biogeochemical processes in an aquifer system.</title>
        <authorList>
            <person name="Anantharaman K."/>
            <person name="Brown C.T."/>
            <person name="Hug L.A."/>
            <person name="Sharon I."/>
            <person name="Castelle C.J."/>
            <person name="Probst A.J."/>
            <person name="Thomas B.C."/>
            <person name="Singh A."/>
            <person name="Wilkins M.J."/>
            <person name="Karaoz U."/>
            <person name="Brodie E.L."/>
            <person name="Williams K.H."/>
            <person name="Hubbard S.S."/>
            <person name="Banfield J.F."/>
        </authorList>
    </citation>
    <scope>NUCLEOTIDE SEQUENCE [LARGE SCALE GENOMIC DNA]</scope>
</reference>
<dbReference type="InterPro" id="IPR043734">
    <property type="entry name" value="DUF5678"/>
</dbReference>
<dbReference type="AlphaFoldDB" id="A0A1F6VHQ6"/>